<feature type="transmembrane region" description="Helical" evidence="11">
    <location>
        <begin position="102"/>
        <end position="120"/>
    </location>
</feature>
<dbReference type="SUPFAM" id="SSF55874">
    <property type="entry name" value="ATPase domain of HSP90 chaperone/DNA topoisomerase II/histidine kinase"/>
    <property type="match status" value="1"/>
</dbReference>
<keyword evidence="8 11" id="KW-1133">Transmembrane helix</keyword>
<dbReference type="Gene3D" id="3.30.565.10">
    <property type="entry name" value="Histidine kinase-like ATPase, C-terminal domain"/>
    <property type="match status" value="1"/>
</dbReference>
<evidence type="ECO:0000256" key="11">
    <source>
        <dbReference type="SAM" id="Phobius"/>
    </source>
</evidence>
<evidence type="ECO:0000259" key="12">
    <source>
        <dbReference type="PROSITE" id="PS50109"/>
    </source>
</evidence>
<dbReference type="InterPro" id="IPR036890">
    <property type="entry name" value="HATPase_C_sf"/>
</dbReference>
<evidence type="ECO:0000259" key="13">
    <source>
        <dbReference type="PROSITE" id="PS50112"/>
    </source>
</evidence>
<dbReference type="PROSITE" id="PS50109">
    <property type="entry name" value="HIS_KIN"/>
    <property type="match status" value="1"/>
</dbReference>
<protein>
    <submittedName>
        <fullName evidence="15">PAS domain-containing protein</fullName>
    </submittedName>
</protein>
<dbReference type="Gene3D" id="2.10.70.100">
    <property type="match status" value="1"/>
</dbReference>
<dbReference type="InterPro" id="IPR001610">
    <property type="entry name" value="PAC"/>
</dbReference>
<dbReference type="Gene3D" id="1.20.5.1930">
    <property type="match status" value="1"/>
</dbReference>
<dbReference type="InterPro" id="IPR013655">
    <property type="entry name" value="PAS_fold_3"/>
</dbReference>
<dbReference type="NCBIfam" id="TIGR00229">
    <property type="entry name" value="sensory_box"/>
    <property type="match status" value="1"/>
</dbReference>
<dbReference type="SUPFAM" id="SSF55785">
    <property type="entry name" value="PYP-like sensor domain (PAS domain)"/>
    <property type="match status" value="2"/>
</dbReference>
<dbReference type="CDD" id="cd00130">
    <property type="entry name" value="PAS"/>
    <property type="match status" value="2"/>
</dbReference>
<keyword evidence="7" id="KW-0067">ATP-binding</keyword>
<dbReference type="PANTHER" id="PTHR24421">
    <property type="entry name" value="NITRATE/NITRITE SENSOR PROTEIN NARX-RELATED"/>
    <property type="match status" value="1"/>
</dbReference>
<dbReference type="InterPro" id="IPR000014">
    <property type="entry name" value="PAS"/>
</dbReference>
<evidence type="ECO:0000256" key="1">
    <source>
        <dbReference type="ARBA" id="ARBA00004141"/>
    </source>
</evidence>
<evidence type="ECO:0000313" key="16">
    <source>
        <dbReference type="Proteomes" id="UP001596379"/>
    </source>
</evidence>
<dbReference type="SMART" id="SM00387">
    <property type="entry name" value="HATPase_c"/>
    <property type="match status" value="1"/>
</dbReference>
<feature type="domain" description="PAS" evidence="13">
    <location>
        <begin position="294"/>
        <end position="338"/>
    </location>
</feature>
<dbReference type="Proteomes" id="UP001596379">
    <property type="component" value="Unassembled WGS sequence"/>
</dbReference>
<gene>
    <name evidence="15" type="ORF">ACFQO0_09720</name>
</gene>
<dbReference type="Pfam" id="PF08448">
    <property type="entry name" value="PAS_4"/>
    <property type="match status" value="1"/>
</dbReference>
<evidence type="ECO:0000256" key="7">
    <source>
        <dbReference type="ARBA" id="ARBA00022840"/>
    </source>
</evidence>
<feature type="domain" description="Histidine kinase" evidence="12">
    <location>
        <begin position="446"/>
        <end position="636"/>
    </location>
</feature>
<evidence type="ECO:0000256" key="2">
    <source>
        <dbReference type="ARBA" id="ARBA00022553"/>
    </source>
</evidence>
<dbReference type="RefSeq" id="WP_083757410.1">
    <property type="nucleotide sequence ID" value="NZ_JBHTCC010000002.1"/>
</dbReference>
<dbReference type="Pfam" id="PF13493">
    <property type="entry name" value="DUF4118"/>
    <property type="match status" value="1"/>
</dbReference>
<dbReference type="Gene3D" id="3.30.450.20">
    <property type="entry name" value="PAS domain"/>
    <property type="match status" value="2"/>
</dbReference>
<evidence type="ECO:0000256" key="5">
    <source>
        <dbReference type="ARBA" id="ARBA00022741"/>
    </source>
</evidence>
<dbReference type="InterPro" id="IPR013656">
    <property type="entry name" value="PAS_4"/>
</dbReference>
<evidence type="ECO:0000256" key="8">
    <source>
        <dbReference type="ARBA" id="ARBA00022989"/>
    </source>
</evidence>
<keyword evidence="3" id="KW-0808">Transferase</keyword>
<dbReference type="InterPro" id="IPR011712">
    <property type="entry name" value="Sig_transdc_His_kin_sub3_dim/P"/>
</dbReference>
<dbReference type="SMART" id="SM00086">
    <property type="entry name" value="PAC"/>
    <property type="match status" value="2"/>
</dbReference>
<keyword evidence="4 11" id="KW-0812">Transmembrane</keyword>
<organism evidence="15 16">
    <name type="scientific">Herminiimonas aquatilis</name>
    <dbReference type="NCBI Taxonomy" id="345342"/>
    <lineage>
        <taxon>Bacteria</taxon>
        <taxon>Pseudomonadati</taxon>
        <taxon>Pseudomonadota</taxon>
        <taxon>Betaproteobacteria</taxon>
        <taxon>Burkholderiales</taxon>
        <taxon>Oxalobacteraceae</taxon>
        <taxon>Herminiimonas</taxon>
    </lineage>
</organism>
<dbReference type="InterPro" id="IPR005467">
    <property type="entry name" value="His_kinase_dom"/>
</dbReference>
<evidence type="ECO:0000256" key="6">
    <source>
        <dbReference type="ARBA" id="ARBA00022777"/>
    </source>
</evidence>
<feature type="domain" description="PAC" evidence="14">
    <location>
        <begin position="368"/>
        <end position="420"/>
    </location>
</feature>
<keyword evidence="6" id="KW-0418">Kinase</keyword>
<dbReference type="Gene3D" id="1.20.120.620">
    <property type="entry name" value="Backbone structure of the membrane domain of e. Coli histidine kinase receptor kdpd"/>
    <property type="match status" value="1"/>
</dbReference>
<reference evidence="16" key="1">
    <citation type="journal article" date="2019" name="Int. J. Syst. Evol. Microbiol.">
        <title>The Global Catalogue of Microorganisms (GCM) 10K type strain sequencing project: providing services to taxonomists for standard genome sequencing and annotation.</title>
        <authorList>
            <consortium name="The Broad Institute Genomics Platform"/>
            <consortium name="The Broad Institute Genome Sequencing Center for Infectious Disease"/>
            <person name="Wu L."/>
            <person name="Ma J."/>
        </authorList>
    </citation>
    <scope>NUCLEOTIDE SEQUENCE [LARGE SCALE GENOMIC DNA]</scope>
    <source>
        <strain evidence="16">CCUG 36956</strain>
    </source>
</reference>
<keyword evidence="5" id="KW-0547">Nucleotide-binding</keyword>
<evidence type="ECO:0000256" key="4">
    <source>
        <dbReference type="ARBA" id="ARBA00022692"/>
    </source>
</evidence>
<evidence type="ECO:0000256" key="10">
    <source>
        <dbReference type="ARBA" id="ARBA00023136"/>
    </source>
</evidence>
<dbReference type="Pfam" id="PF08447">
    <property type="entry name" value="PAS_3"/>
    <property type="match status" value="1"/>
</dbReference>
<dbReference type="InterPro" id="IPR050482">
    <property type="entry name" value="Sensor_HK_TwoCompSys"/>
</dbReference>
<name>A0ABW2J6H7_9BURK</name>
<evidence type="ECO:0000256" key="9">
    <source>
        <dbReference type="ARBA" id="ARBA00023012"/>
    </source>
</evidence>
<dbReference type="PROSITE" id="PS50112">
    <property type="entry name" value="PAS"/>
    <property type="match status" value="1"/>
</dbReference>
<comment type="caution">
    <text evidence="15">The sequence shown here is derived from an EMBL/GenBank/DDBJ whole genome shotgun (WGS) entry which is preliminary data.</text>
</comment>
<dbReference type="Pfam" id="PF07730">
    <property type="entry name" value="HisKA_3"/>
    <property type="match status" value="1"/>
</dbReference>
<keyword evidence="2" id="KW-0597">Phosphoprotein</keyword>
<dbReference type="InterPro" id="IPR003594">
    <property type="entry name" value="HATPase_dom"/>
</dbReference>
<feature type="domain" description="PAC" evidence="14">
    <location>
        <begin position="241"/>
        <end position="293"/>
    </location>
</feature>
<dbReference type="InterPro" id="IPR038318">
    <property type="entry name" value="KdpD_sf"/>
</dbReference>
<evidence type="ECO:0000259" key="14">
    <source>
        <dbReference type="PROSITE" id="PS50113"/>
    </source>
</evidence>
<dbReference type="InterPro" id="IPR025201">
    <property type="entry name" value="KdpD_TM"/>
</dbReference>
<sequence length="636" mass="71505">MPKFDSFGKKVWIIKLSQSNKPTIVGYAAALFSVALAFFVLSVMRPQFSAAPTPLFLCAIMFTAWVGGTGPCFFSIVLSVLAYDYFFVTPLHSFVINGRHSFRILFFSMAAIFIGGLAAAQQSAVRSAKRASDKLALAIDDLKSVNLKLEMENTERNRIHESLRYSEAFLTEGQKISRTGSWRWNIEVHSLEWSDEHYRIFGYEPSSDMSCFEMYSSRAHPTDHLLLANVVKEAVAKKQRFECDYRIILSAGSIRFLRGIGMPVFSRNDHFEGYIGVTVDITAQRQAEDSLRKSEQEFRTLAENSPDGVIRYDRDCKRIYVNPAHLRNMGVEYDDAVNVTLDSYWGADMTVDEYRAILRSVMTTGQPAEVSGRWTRPDGGIVFFAVHAVAEFDSKGEAESVLAISRNITSIIEAENQLRQSQKLLRQLADRSETSIEDERKHIARELHDDLAQHLSALRMNVSVMKLEFGHLSSAFSGQAETMIERLDATIKIARNVITALRPTALDMGIVQALEWLVKDFSTHKEISCRLHIHDENLILSDRSATAIFRIAQESLRNISRHAEACNVDVNLSHKDGMCLLAIRDDGRGFNTTNVPFNSFGLMGIKERVLILGGKVEIESEEGQGTTIRVNIPTTE</sequence>
<evidence type="ECO:0000313" key="15">
    <source>
        <dbReference type="EMBL" id="MFC7298713.1"/>
    </source>
</evidence>
<proteinExistence type="predicted"/>
<dbReference type="EMBL" id="JBHTCC010000002">
    <property type="protein sequence ID" value="MFC7298713.1"/>
    <property type="molecule type" value="Genomic_DNA"/>
</dbReference>
<feature type="transmembrane region" description="Helical" evidence="11">
    <location>
        <begin position="55"/>
        <end position="82"/>
    </location>
</feature>
<dbReference type="Pfam" id="PF02518">
    <property type="entry name" value="HATPase_c"/>
    <property type="match status" value="1"/>
</dbReference>
<evidence type="ECO:0000256" key="3">
    <source>
        <dbReference type="ARBA" id="ARBA00022679"/>
    </source>
</evidence>
<keyword evidence="16" id="KW-1185">Reference proteome</keyword>
<dbReference type="InterPro" id="IPR000700">
    <property type="entry name" value="PAS-assoc_C"/>
</dbReference>
<feature type="transmembrane region" description="Helical" evidence="11">
    <location>
        <begin position="24"/>
        <end position="43"/>
    </location>
</feature>
<keyword evidence="10 11" id="KW-0472">Membrane</keyword>
<comment type="subcellular location">
    <subcellularLocation>
        <location evidence="1">Membrane</location>
        <topology evidence="1">Multi-pass membrane protein</topology>
    </subcellularLocation>
</comment>
<dbReference type="PROSITE" id="PS50113">
    <property type="entry name" value="PAC"/>
    <property type="match status" value="2"/>
</dbReference>
<dbReference type="PANTHER" id="PTHR24421:SF59">
    <property type="entry name" value="OXYGEN SENSOR HISTIDINE KINASE NREB"/>
    <property type="match status" value="1"/>
</dbReference>
<accession>A0ABW2J6H7</accession>
<keyword evidence="9" id="KW-0902">Two-component regulatory system</keyword>
<dbReference type="InterPro" id="IPR035965">
    <property type="entry name" value="PAS-like_dom_sf"/>
</dbReference>
<dbReference type="CDD" id="cd16917">
    <property type="entry name" value="HATPase_UhpB-NarQ-NarX-like"/>
    <property type="match status" value="1"/>
</dbReference>